<feature type="region of interest" description="Disordered" evidence="1">
    <location>
        <begin position="1"/>
        <end position="20"/>
    </location>
</feature>
<dbReference type="InterPro" id="IPR019060">
    <property type="entry name" value="DUF2382"/>
</dbReference>
<dbReference type="RefSeq" id="WP_353985091.1">
    <property type="nucleotide sequence ID" value="NZ_JBEWLY010000023.1"/>
</dbReference>
<dbReference type="EMBL" id="JBEWLY010000023">
    <property type="protein sequence ID" value="MET1756606.1"/>
    <property type="molecule type" value="Genomic_DNA"/>
</dbReference>
<protein>
    <submittedName>
        <fullName evidence="3">DUF2382 domain-containing protein</fullName>
    </submittedName>
</protein>
<dbReference type="Pfam" id="PF09557">
    <property type="entry name" value="DUF2382"/>
    <property type="match status" value="1"/>
</dbReference>
<evidence type="ECO:0000313" key="3">
    <source>
        <dbReference type="EMBL" id="MET1756606.1"/>
    </source>
</evidence>
<organism evidence="3 4">
    <name type="scientific">Novosphingobium kalidii</name>
    <dbReference type="NCBI Taxonomy" id="3230299"/>
    <lineage>
        <taxon>Bacteria</taxon>
        <taxon>Pseudomonadati</taxon>
        <taxon>Pseudomonadota</taxon>
        <taxon>Alphaproteobacteria</taxon>
        <taxon>Sphingomonadales</taxon>
        <taxon>Sphingomonadaceae</taxon>
        <taxon>Novosphingobium</taxon>
    </lineage>
</organism>
<sequence>MTDNHEHDSGVGPESAPGDRIRIPIVEERIHLEKQKVETGRVRVTSRVVSETQPVHETLATVRVQVERVPVDRVVTEAPPVRTEGNRTIIPVTEEVLVKCIRVTEEIHLVEERTESPFENEVTLRRTEVDVARD</sequence>
<feature type="domain" description="DUF2382" evidence="2">
    <location>
        <begin position="23"/>
        <end position="131"/>
    </location>
</feature>
<evidence type="ECO:0000256" key="1">
    <source>
        <dbReference type="SAM" id="MobiDB-lite"/>
    </source>
</evidence>
<reference evidence="3 4" key="1">
    <citation type="submission" date="2024-07" db="EMBL/GenBank/DDBJ databases">
        <title>Novosphingobium kalidii RD2P27.</title>
        <authorList>
            <person name="Sun J.-Q."/>
        </authorList>
    </citation>
    <scope>NUCLEOTIDE SEQUENCE [LARGE SCALE GENOMIC DNA]</scope>
    <source>
        <strain evidence="3 4">RD2P27</strain>
    </source>
</reference>
<name>A0ABV2D405_9SPHN</name>
<gene>
    <name evidence="3" type="ORF">ABVV53_14275</name>
</gene>
<dbReference type="Proteomes" id="UP001548713">
    <property type="component" value="Unassembled WGS sequence"/>
</dbReference>
<comment type="caution">
    <text evidence="3">The sequence shown here is derived from an EMBL/GenBank/DDBJ whole genome shotgun (WGS) entry which is preliminary data.</text>
</comment>
<accession>A0ABV2D405</accession>
<evidence type="ECO:0000259" key="2">
    <source>
        <dbReference type="Pfam" id="PF09557"/>
    </source>
</evidence>
<proteinExistence type="predicted"/>
<evidence type="ECO:0000313" key="4">
    <source>
        <dbReference type="Proteomes" id="UP001548713"/>
    </source>
</evidence>
<keyword evidence="4" id="KW-1185">Reference proteome</keyword>